<dbReference type="GO" id="GO:0003755">
    <property type="term" value="F:peptidyl-prolyl cis-trans isomerase activity"/>
    <property type="evidence" value="ECO:0007669"/>
    <property type="project" value="UniProtKB-UniRule"/>
</dbReference>
<dbReference type="PRINTS" id="PR00153">
    <property type="entry name" value="CSAPPISMRASE"/>
</dbReference>
<dbReference type="PANTHER" id="PTHR11071">
    <property type="entry name" value="PEPTIDYL-PROLYL CIS-TRANS ISOMERASE"/>
    <property type="match status" value="1"/>
</dbReference>
<evidence type="ECO:0000256" key="2">
    <source>
        <dbReference type="ARBA" id="ARBA00023110"/>
    </source>
</evidence>
<keyword evidence="2 4" id="KW-0697">Rotamase</keyword>
<gene>
    <name evidence="6" type="ORF">ONZ51_g4221</name>
</gene>
<organism evidence="6 7">
    <name type="scientific">Trametes cubensis</name>
    <dbReference type="NCBI Taxonomy" id="1111947"/>
    <lineage>
        <taxon>Eukaryota</taxon>
        <taxon>Fungi</taxon>
        <taxon>Dikarya</taxon>
        <taxon>Basidiomycota</taxon>
        <taxon>Agaricomycotina</taxon>
        <taxon>Agaricomycetes</taxon>
        <taxon>Polyporales</taxon>
        <taxon>Polyporaceae</taxon>
        <taxon>Trametes</taxon>
    </lineage>
</organism>
<dbReference type="AlphaFoldDB" id="A0AAD7XD68"/>
<evidence type="ECO:0000313" key="6">
    <source>
        <dbReference type="EMBL" id="KAJ8487358.1"/>
    </source>
</evidence>
<dbReference type="Pfam" id="PF00160">
    <property type="entry name" value="Pro_isomerase"/>
    <property type="match status" value="2"/>
</dbReference>
<name>A0AAD7XD68_9APHY</name>
<dbReference type="PANTHER" id="PTHR11071:SF561">
    <property type="entry name" value="PEPTIDYL-PROLYL CIS-TRANS ISOMERASE D-RELATED"/>
    <property type="match status" value="1"/>
</dbReference>
<dbReference type="GO" id="GO:0005737">
    <property type="term" value="C:cytoplasm"/>
    <property type="evidence" value="ECO:0007669"/>
    <property type="project" value="TreeGrafter"/>
</dbReference>
<comment type="function">
    <text evidence="4">PPIases accelerate the folding of proteins. It catalyzes the cis-trans isomerization of proline imidic peptide bonds in oligopeptides.</text>
</comment>
<evidence type="ECO:0000256" key="3">
    <source>
        <dbReference type="ARBA" id="ARBA00023235"/>
    </source>
</evidence>
<reference evidence="6" key="1">
    <citation type="submission" date="2022-11" db="EMBL/GenBank/DDBJ databases">
        <title>Genome Sequence of Cubamyces cubensis.</title>
        <authorList>
            <person name="Buettner E."/>
        </authorList>
    </citation>
    <scope>NUCLEOTIDE SEQUENCE</scope>
    <source>
        <strain evidence="6">MPL-01</strain>
    </source>
</reference>
<dbReference type="InterPro" id="IPR002130">
    <property type="entry name" value="Cyclophilin-type_PPIase_dom"/>
</dbReference>
<dbReference type="GO" id="GO:0006457">
    <property type="term" value="P:protein folding"/>
    <property type="evidence" value="ECO:0007669"/>
    <property type="project" value="TreeGrafter"/>
</dbReference>
<accession>A0AAD7XD68</accession>
<evidence type="ECO:0000259" key="5">
    <source>
        <dbReference type="PROSITE" id="PS50072"/>
    </source>
</evidence>
<protein>
    <recommendedName>
        <fullName evidence="4">Peptidyl-prolyl cis-trans isomerase</fullName>
        <shortName evidence="4">PPIase</shortName>
        <ecNumber evidence="4">5.2.1.8</ecNumber>
    </recommendedName>
</protein>
<dbReference type="InterPro" id="IPR029000">
    <property type="entry name" value="Cyclophilin-like_dom_sf"/>
</dbReference>
<comment type="catalytic activity">
    <reaction evidence="1 4">
        <text>[protein]-peptidylproline (omega=180) = [protein]-peptidylproline (omega=0)</text>
        <dbReference type="Rhea" id="RHEA:16237"/>
        <dbReference type="Rhea" id="RHEA-COMP:10747"/>
        <dbReference type="Rhea" id="RHEA-COMP:10748"/>
        <dbReference type="ChEBI" id="CHEBI:83833"/>
        <dbReference type="ChEBI" id="CHEBI:83834"/>
        <dbReference type="EC" id="5.2.1.8"/>
    </reaction>
</comment>
<dbReference type="PROSITE" id="PS50072">
    <property type="entry name" value="CSA_PPIASE_2"/>
    <property type="match status" value="1"/>
</dbReference>
<evidence type="ECO:0000313" key="7">
    <source>
        <dbReference type="Proteomes" id="UP001215151"/>
    </source>
</evidence>
<keyword evidence="3 4" id="KW-0413">Isomerase</keyword>
<dbReference type="EC" id="5.2.1.8" evidence="4"/>
<evidence type="ECO:0000256" key="1">
    <source>
        <dbReference type="ARBA" id="ARBA00000971"/>
    </source>
</evidence>
<dbReference type="Gene3D" id="2.40.100.10">
    <property type="entry name" value="Cyclophilin-like"/>
    <property type="match status" value="1"/>
</dbReference>
<keyword evidence="7" id="KW-1185">Reference proteome</keyword>
<comment type="similarity">
    <text evidence="4">Belongs to the cyclophilin-type PPIase family.</text>
</comment>
<comment type="caution">
    <text evidence="6">The sequence shown here is derived from an EMBL/GenBank/DDBJ whole genome shotgun (WGS) entry which is preliminary data.</text>
</comment>
<dbReference type="InterPro" id="IPR024936">
    <property type="entry name" value="Cyclophilin-type_PPIase"/>
</dbReference>
<dbReference type="EMBL" id="JAPEVG010000080">
    <property type="protein sequence ID" value="KAJ8487358.1"/>
    <property type="molecule type" value="Genomic_DNA"/>
</dbReference>
<dbReference type="GO" id="GO:0016018">
    <property type="term" value="F:cyclosporin A binding"/>
    <property type="evidence" value="ECO:0007669"/>
    <property type="project" value="TreeGrafter"/>
</dbReference>
<dbReference type="PIRSF" id="PIRSF001467">
    <property type="entry name" value="Peptidylpro_ismrse"/>
    <property type="match status" value="1"/>
</dbReference>
<dbReference type="SUPFAM" id="SSF50891">
    <property type="entry name" value="Cyclophilin-like"/>
    <property type="match status" value="2"/>
</dbReference>
<dbReference type="Proteomes" id="UP001215151">
    <property type="component" value="Unassembled WGS sequence"/>
</dbReference>
<feature type="domain" description="PPIase cyclophilin-type" evidence="5">
    <location>
        <begin position="22"/>
        <end position="218"/>
    </location>
</feature>
<sequence>MAAADVHRRSQWSRASTGPDVFFDIDIDGSPAGRIIFRLYDTVCPLTARNFRELATGVNGYGYAHSAIHRVVPNFMIQGGDIVEGNGTTGRSIYGPTFADESFRFPHDRPGLLSMANRGPHTNSSQVSSVLRSRVRLDLYTHAPSPRRSSANLMCLTIAIRSLQFFVTTVAAPWCDGRNVVFGEVIRGMNVVRKIESYASDHILYKPSVDIVIVHCGTL</sequence>
<evidence type="ECO:0000256" key="4">
    <source>
        <dbReference type="RuleBase" id="RU363019"/>
    </source>
</evidence>
<proteinExistence type="inferred from homology"/>